<dbReference type="AlphaFoldDB" id="A0A6G1GAR1"/>
<dbReference type="InterPro" id="IPR023214">
    <property type="entry name" value="HAD_sf"/>
</dbReference>
<evidence type="ECO:0008006" key="4">
    <source>
        <dbReference type="Google" id="ProtNLM"/>
    </source>
</evidence>
<dbReference type="OrthoDB" id="10255128at2759"/>
<dbReference type="PANTHER" id="PTHR28181:SF1">
    <property type="entry name" value="COLD TOLERANCE PROTEIN 1"/>
    <property type="match status" value="1"/>
</dbReference>
<evidence type="ECO:0000313" key="2">
    <source>
        <dbReference type="Proteomes" id="UP000504638"/>
    </source>
</evidence>
<dbReference type="InterPro" id="IPR036412">
    <property type="entry name" value="HAD-like_sf"/>
</dbReference>
<reference evidence="3" key="2">
    <citation type="submission" date="2020-04" db="EMBL/GenBank/DDBJ databases">
        <authorList>
            <consortium name="NCBI Genome Project"/>
        </authorList>
    </citation>
    <scope>NUCLEOTIDE SEQUENCE</scope>
    <source>
        <strain evidence="3">CBS 781.70</strain>
    </source>
</reference>
<dbReference type="Proteomes" id="UP000504638">
    <property type="component" value="Unplaced"/>
</dbReference>
<dbReference type="RefSeq" id="XP_033536809.1">
    <property type="nucleotide sequence ID" value="XM_033678951.1"/>
</dbReference>
<evidence type="ECO:0000313" key="3">
    <source>
        <dbReference type="RefSeq" id="XP_033536809.1"/>
    </source>
</evidence>
<dbReference type="GeneID" id="54419521"/>
<organism evidence="1">
    <name type="scientific">Eremomyces bilateralis CBS 781.70</name>
    <dbReference type="NCBI Taxonomy" id="1392243"/>
    <lineage>
        <taxon>Eukaryota</taxon>
        <taxon>Fungi</taxon>
        <taxon>Dikarya</taxon>
        <taxon>Ascomycota</taxon>
        <taxon>Pezizomycotina</taxon>
        <taxon>Dothideomycetes</taxon>
        <taxon>Dothideomycetes incertae sedis</taxon>
        <taxon>Eremomycetales</taxon>
        <taxon>Eremomycetaceae</taxon>
        <taxon>Eremomyces</taxon>
    </lineage>
</organism>
<dbReference type="EMBL" id="ML975152">
    <property type="protein sequence ID" value="KAF1815178.1"/>
    <property type="molecule type" value="Genomic_DNA"/>
</dbReference>
<protein>
    <recommendedName>
        <fullName evidence="4">HAD-like protein</fullName>
    </recommendedName>
</protein>
<dbReference type="InterPro" id="IPR050849">
    <property type="entry name" value="HAD-like_hydrolase_phosphatase"/>
</dbReference>
<dbReference type="PANTHER" id="PTHR28181">
    <property type="entry name" value="UPF0655 PROTEIN YCR015C"/>
    <property type="match status" value="1"/>
</dbReference>
<accession>A0A6G1GAR1</accession>
<name>A0A6G1GAR1_9PEZI</name>
<keyword evidence="2" id="KW-1185">Reference proteome</keyword>
<gene>
    <name evidence="1 3" type="ORF">P152DRAFT_456228</name>
</gene>
<dbReference type="Gene3D" id="3.40.50.1000">
    <property type="entry name" value="HAD superfamily/HAD-like"/>
    <property type="match status" value="1"/>
</dbReference>
<evidence type="ECO:0000313" key="1">
    <source>
        <dbReference type="EMBL" id="KAF1815178.1"/>
    </source>
</evidence>
<sequence length="330" mass="36152">MASHRQSKPRRIHLVLDWDGTLTMRDTMSFLSKLPVVSSTSTASGHANDPAGPQGWDDLVAAYLDDFRQHQEAYTPAPDQRLSATEESKWLASLKGVEGRSAARALRADFFKGTTETDLHNLAKDLIESGELQLRDGWDSVLLEGSKSMNQPSAFDQVKISILSINWSAAFIRHCLLEAARSYQNVNNDALTRAIDHIEISANEFVCGSHPSTGSGKHIMTSDDKHSQFRTMTGAQSASDRESAFDNYNIYVGDSSTDFDCILDADVGVCVQDIPLTSTQAGLTAIFARLGIQIFPLSDCPRLLPTPRQLGVWRIGSLSEICTFLDVTAA</sequence>
<reference evidence="1 3" key="1">
    <citation type="submission" date="2020-01" db="EMBL/GenBank/DDBJ databases">
        <authorList>
            <consortium name="DOE Joint Genome Institute"/>
            <person name="Haridas S."/>
            <person name="Albert R."/>
            <person name="Binder M."/>
            <person name="Bloem J."/>
            <person name="Labutti K."/>
            <person name="Salamov A."/>
            <person name="Andreopoulos B."/>
            <person name="Baker S.E."/>
            <person name="Barry K."/>
            <person name="Bills G."/>
            <person name="Bluhm B.H."/>
            <person name="Cannon C."/>
            <person name="Castanera R."/>
            <person name="Culley D.E."/>
            <person name="Daum C."/>
            <person name="Ezra D."/>
            <person name="Gonzalez J.B."/>
            <person name="Henrissat B."/>
            <person name="Kuo A."/>
            <person name="Liang C."/>
            <person name="Lipzen A."/>
            <person name="Lutzoni F."/>
            <person name="Magnuson J."/>
            <person name="Mondo S."/>
            <person name="Nolan M."/>
            <person name="Ohm R."/>
            <person name="Pangilinan J."/>
            <person name="Park H.-J."/>
            <person name="Ramirez L."/>
            <person name="Alfaro M."/>
            <person name="Sun H."/>
            <person name="Tritt A."/>
            <person name="Yoshinaga Y."/>
            <person name="Zwiers L.-H."/>
            <person name="Turgeon B.G."/>
            <person name="Goodwin S.B."/>
            <person name="Spatafora J.W."/>
            <person name="Crous P.W."/>
            <person name="Grigoriev I.V."/>
        </authorList>
    </citation>
    <scope>NUCLEOTIDE SEQUENCE</scope>
    <source>
        <strain evidence="1 3">CBS 781.70</strain>
    </source>
</reference>
<dbReference type="SUPFAM" id="SSF56784">
    <property type="entry name" value="HAD-like"/>
    <property type="match status" value="1"/>
</dbReference>
<reference evidence="3" key="3">
    <citation type="submission" date="2025-04" db="UniProtKB">
        <authorList>
            <consortium name="RefSeq"/>
        </authorList>
    </citation>
    <scope>IDENTIFICATION</scope>
    <source>
        <strain evidence="3">CBS 781.70</strain>
    </source>
</reference>
<proteinExistence type="predicted"/>